<accession>A0ABQ7FCB3</accession>
<evidence type="ECO:0000313" key="3">
    <source>
        <dbReference type="Proteomes" id="UP000621266"/>
    </source>
</evidence>
<feature type="transmembrane region" description="Helical" evidence="1">
    <location>
        <begin position="47"/>
        <end position="72"/>
    </location>
</feature>
<keyword evidence="1" id="KW-0472">Membrane</keyword>
<dbReference type="Proteomes" id="UP000621266">
    <property type="component" value="Unassembled WGS sequence"/>
</dbReference>
<keyword evidence="3" id="KW-1185">Reference proteome</keyword>
<evidence type="ECO:0000313" key="2">
    <source>
        <dbReference type="EMBL" id="KAF4406631.1"/>
    </source>
</evidence>
<sequence length="76" mass="7197">MEPAAGRTAAEEPGGAAADVAGAVVFGCCAAWALITAAGREARPEGVLLALLAVAAGYALGRIGGALLPVAAPVLA</sequence>
<feature type="non-terminal residue" evidence="2">
    <location>
        <position position="76"/>
    </location>
</feature>
<name>A0ABQ7FCB3_9ACTN</name>
<gene>
    <name evidence="2" type="ORF">GCU69_24030</name>
</gene>
<keyword evidence="1" id="KW-1133">Transmembrane helix</keyword>
<protein>
    <submittedName>
        <fullName evidence="2">O-antigen polymerase</fullName>
    </submittedName>
</protein>
<reference evidence="2 3" key="1">
    <citation type="submission" date="2019-10" db="EMBL/GenBank/DDBJ databases">
        <title>Streptomyces tenebrisbrunneis sp.nov., an endogenous actinomycete isolated from of Lycium ruthenicum.</title>
        <authorList>
            <person name="Ma L."/>
        </authorList>
    </citation>
    <scope>NUCLEOTIDE SEQUENCE [LARGE SCALE GENOMIC DNA]</scope>
    <source>
        <strain evidence="2 3">TRM 66187</strain>
    </source>
</reference>
<feature type="transmembrane region" description="Helical" evidence="1">
    <location>
        <begin position="16"/>
        <end position="35"/>
    </location>
</feature>
<keyword evidence="1" id="KW-0812">Transmembrane</keyword>
<proteinExistence type="predicted"/>
<evidence type="ECO:0000256" key="1">
    <source>
        <dbReference type="SAM" id="Phobius"/>
    </source>
</evidence>
<comment type="caution">
    <text evidence="2">The sequence shown here is derived from an EMBL/GenBank/DDBJ whole genome shotgun (WGS) entry which is preliminary data.</text>
</comment>
<organism evidence="2 3">
    <name type="scientific">Streptomyces lycii</name>
    <dbReference type="NCBI Taxonomy" id="2654337"/>
    <lineage>
        <taxon>Bacteria</taxon>
        <taxon>Bacillati</taxon>
        <taxon>Actinomycetota</taxon>
        <taxon>Actinomycetes</taxon>
        <taxon>Kitasatosporales</taxon>
        <taxon>Streptomycetaceae</taxon>
        <taxon>Streptomyces</taxon>
    </lineage>
</organism>
<dbReference type="EMBL" id="WHPN01000355">
    <property type="protein sequence ID" value="KAF4406631.1"/>
    <property type="molecule type" value="Genomic_DNA"/>
</dbReference>